<keyword evidence="6 8" id="KW-1133">Transmembrane helix</keyword>
<feature type="transmembrane region" description="Helical" evidence="8">
    <location>
        <begin position="169"/>
        <end position="188"/>
    </location>
</feature>
<keyword evidence="3" id="KW-0813">Transport</keyword>
<dbReference type="RefSeq" id="WP_133742209.1">
    <property type="nucleotide sequence ID" value="NZ_SNYN01000012.1"/>
</dbReference>
<dbReference type="GO" id="GO:0022857">
    <property type="term" value="F:transmembrane transporter activity"/>
    <property type="evidence" value="ECO:0007669"/>
    <property type="project" value="InterPro"/>
</dbReference>
<comment type="caution">
    <text evidence="9">The sequence shown here is derived from an EMBL/GenBank/DDBJ whole genome shotgun (WGS) entry which is preliminary data.</text>
</comment>
<proteinExistence type="inferred from homology"/>
<feature type="transmembrane region" description="Helical" evidence="8">
    <location>
        <begin position="330"/>
        <end position="347"/>
    </location>
</feature>
<dbReference type="PANTHER" id="PTHR30472:SF24">
    <property type="entry name" value="FERRIC ENTEROBACTIN TRANSPORT SYSTEM PERMEASE PROTEIN FEPG"/>
    <property type="match status" value="1"/>
</dbReference>
<dbReference type="Gene3D" id="1.10.3470.10">
    <property type="entry name" value="ABC transporter involved in vitamin B12 uptake, BtuC"/>
    <property type="match status" value="1"/>
</dbReference>
<comment type="similarity">
    <text evidence="2">Belongs to the binding-protein-dependent transport system permease family. FecCD subfamily.</text>
</comment>
<evidence type="ECO:0000256" key="7">
    <source>
        <dbReference type="ARBA" id="ARBA00023136"/>
    </source>
</evidence>
<dbReference type="OrthoDB" id="4455417at2"/>
<evidence type="ECO:0000256" key="8">
    <source>
        <dbReference type="SAM" id="Phobius"/>
    </source>
</evidence>
<organism evidence="9 10">
    <name type="scientific">Actinorugispora endophytica</name>
    <dbReference type="NCBI Taxonomy" id="1605990"/>
    <lineage>
        <taxon>Bacteria</taxon>
        <taxon>Bacillati</taxon>
        <taxon>Actinomycetota</taxon>
        <taxon>Actinomycetes</taxon>
        <taxon>Streptosporangiales</taxon>
        <taxon>Nocardiopsidaceae</taxon>
        <taxon>Actinorugispora</taxon>
    </lineage>
</organism>
<keyword evidence="7 8" id="KW-0472">Membrane</keyword>
<feature type="transmembrane region" description="Helical" evidence="8">
    <location>
        <begin position="258"/>
        <end position="280"/>
    </location>
</feature>
<feature type="transmembrane region" description="Helical" evidence="8">
    <location>
        <begin position="85"/>
        <end position="103"/>
    </location>
</feature>
<dbReference type="Proteomes" id="UP000295281">
    <property type="component" value="Unassembled WGS sequence"/>
</dbReference>
<evidence type="ECO:0000313" key="10">
    <source>
        <dbReference type="Proteomes" id="UP000295281"/>
    </source>
</evidence>
<dbReference type="GO" id="GO:0005886">
    <property type="term" value="C:plasma membrane"/>
    <property type="evidence" value="ECO:0007669"/>
    <property type="project" value="UniProtKB-SubCell"/>
</dbReference>
<dbReference type="PANTHER" id="PTHR30472">
    <property type="entry name" value="FERRIC ENTEROBACTIN TRANSPORT SYSTEM PERMEASE PROTEIN"/>
    <property type="match status" value="1"/>
</dbReference>
<dbReference type="AlphaFoldDB" id="A0A4R6UWS8"/>
<evidence type="ECO:0000256" key="6">
    <source>
        <dbReference type="ARBA" id="ARBA00022989"/>
    </source>
</evidence>
<dbReference type="Pfam" id="PF01032">
    <property type="entry name" value="FecCD"/>
    <property type="match status" value="1"/>
</dbReference>
<evidence type="ECO:0000256" key="3">
    <source>
        <dbReference type="ARBA" id="ARBA00022448"/>
    </source>
</evidence>
<reference evidence="9 10" key="1">
    <citation type="submission" date="2019-03" db="EMBL/GenBank/DDBJ databases">
        <title>Genomic Encyclopedia of Type Strains, Phase IV (KMG-IV): sequencing the most valuable type-strain genomes for metagenomic binning, comparative biology and taxonomic classification.</title>
        <authorList>
            <person name="Goeker M."/>
        </authorList>
    </citation>
    <scope>NUCLEOTIDE SEQUENCE [LARGE SCALE GENOMIC DNA]</scope>
    <source>
        <strain evidence="9 10">DSM 46770</strain>
    </source>
</reference>
<dbReference type="SUPFAM" id="SSF81345">
    <property type="entry name" value="ABC transporter involved in vitamin B12 uptake, BtuC"/>
    <property type="match status" value="1"/>
</dbReference>
<dbReference type="CDD" id="cd06550">
    <property type="entry name" value="TM_ABC_iron-siderophores_like"/>
    <property type="match status" value="1"/>
</dbReference>
<evidence type="ECO:0000256" key="1">
    <source>
        <dbReference type="ARBA" id="ARBA00004651"/>
    </source>
</evidence>
<feature type="transmembrane region" description="Helical" evidence="8">
    <location>
        <begin position="31"/>
        <end position="50"/>
    </location>
</feature>
<feature type="transmembrane region" description="Helical" evidence="8">
    <location>
        <begin position="138"/>
        <end position="157"/>
    </location>
</feature>
<keyword evidence="10" id="KW-1185">Reference proteome</keyword>
<evidence type="ECO:0000256" key="4">
    <source>
        <dbReference type="ARBA" id="ARBA00022475"/>
    </source>
</evidence>
<sequence>MSAPPGARGGATGYPLRAGDRLSLRVDARSAAVCAVLLAALAALGTLALATGEFRLSAAEVLAALAGRGDPGHAFIVVTLRLPRLLTALLVGAALAVSGGLLQRLSGNPLGSPDIIGFTNGAATGALTVIVVTGGSMLAIAAGALVGGVATAAAIYLLAFTRGVRGSRFVLVGIGISAMTLAVNSYLITRAEPQDALAAQAWLVGSVNGRGWPQALAVGAALAVLLPIALHHGRALTMLEMGDDTARSLGVGVERARLALVVVSVLLSAIATAATGPILFVALAAPQLARRLTRSSGPGLVPTALMGALLLVAGDFAVQQRVLVADQLPVGTATGLLGGLYFVWLLASQRRGGRP</sequence>
<protein>
    <submittedName>
        <fullName evidence="9">Iron complex transport system permease protein</fullName>
    </submittedName>
</protein>
<evidence type="ECO:0000256" key="5">
    <source>
        <dbReference type="ARBA" id="ARBA00022692"/>
    </source>
</evidence>
<dbReference type="InterPro" id="IPR000522">
    <property type="entry name" value="ABC_transptr_permease_BtuC"/>
</dbReference>
<dbReference type="GO" id="GO:0033214">
    <property type="term" value="P:siderophore-iron import into cell"/>
    <property type="evidence" value="ECO:0007669"/>
    <property type="project" value="TreeGrafter"/>
</dbReference>
<dbReference type="InterPro" id="IPR037294">
    <property type="entry name" value="ABC_BtuC-like"/>
</dbReference>
<keyword evidence="5 8" id="KW-0812">Transmembrane</keyword>
<accession>A0A4R6UWS8</accession>
<keyword evidence="4" id="KW-1003">Cell membrane</keyword>
<evidence type="ECO:0000256" key="2">
    <source>
        <dbReference type="ARBA" id="ARBA00007935"/>
    </source>
</evidence>
<dbReference type="EMBL" id="SNYN01000012">
    <property type="protein sequence ID" value="TDQ50726.1"/>
    <property type="molecule type" value="Genomic_DNA"/>
</dbReference>
<name>A0A4R6UWS8_9ACTN</name>
<evidence type="ECO:0000313" key="9">
    <source>
        <dbReference type="EMBL" id="TDQ50726.1"/>
    </source>
</evidence>
<comment type="subcellular location">
    <subcellularLocation>
        <location evidence="1">Cell membrane</location>
        <topology evidence="1">Multi-pass membrane protein</topology>
    </subcellularLocation>
</comment>
<gene>
    <name evidence="9" type="ORF">EV190_11231</name>
</gene>
<feature type="transmembrane region" description="Helical" evidence="8">
    <location>
        <begin position="300"/>
        <end position="318"/>
    </location>
</feature>
<feature type="transmembrane region" description="Helical" evidence="8">
    <location>
        <begin position="115"/>
        <end position="132"/>
    </location>
</feature>